<feature type="compositionally biased region" description="Low complexity" evidence="1">
    <location>
        <begin position="307"/>
        <end position="322"/>
    </location>
</feature>
<dbReference type="Pfam" id="PF03354">
    <property type="entry name" value="TerL_ATPase"/>
    <property type="match status" value="1"/>
</dbReference>
<dbReference type="InterPro" id="IPR027417">
    <property type="entry name" value="P-loop_NTPase"/>
</dbReference>
<feature type="compositionally biased region" description="Polar residues" evidence="1">
    <location>
        <begin position="438"/>
        <end position="452"/>
    </location>
</feature>
<dbReference type="PANTHER" id="PTHR41287">
    <property type="match status" value="1"/>
</dbReference>
<gene>
    <name evidence="3" type="ORF">MTUNDRAET4_0109</name>
</gene>
<dbReference type="PANTHER" id="PTHR41287:SF1">
    <property type="entry name" value="PROTEIN YMFN"/>
    <property type="match status" value="1"/>
</dbReference>
<name>A0A4U8YUP1_METTU</name>
<dbReference type="KEGG" id="mtun:MTUNDRAET4_0109"/>
<feature type="region of interest" description="Disordered" evidence="1">
    <location>
        <begin position="305"/>
        <end position="352"/>
    </location>
</feature>
<dbReference type="InterPro" id="IPR046461">
    <property type="entry name" value="TerL_ATPase"/>
</dbReference>
<feature type="domain" description="Terminase large subunit-like ATPase" evidence="2">
    <location>
        <begin position="65"/>
        <end position="223"/>
    </location>
</feature>
<dbReference type="AlphaFoldDB" id="A0A4U8YUP1"/>
<sequence>MADWNTACLDWERRLLEGRSLVPELPLFEDQRARGLRIFKRLRVPDMRGLPMMGDVAGPWLFPIVEAIFGSYDPILQRRMIQEFFLLMPKKNGKTSTGASIMVDALIINNRPEGEFVLIAPTKEIAGIAFKQARGTIKVDPELDKLFQVQDHLKTITHRRMGSTLQVKAADTDVITGGKQVGTLIDELHVLASKSNAADILVELRGALAARPDGFLIIITTQSKAPPRGVFKSELQKARDVRDGKLQLPLLPVLYELPLHLAKDDGWKKRTFWPLVNPNLGRSVDEAFLERELVSAVSEARRSWPCSPASISTSRSASRSAPTPGPALNSGNKTRRPASRSQRSSSARTSSPWASTAAAWTICSGSASSAVIRRRVNGCHGATPSRTIRCSSAARARPRISAISRRMAISRSSSACRRRSSRSPTSRRKSTRPGCSRASGSILTASPKSSRR</sequence>
<feature type="compositionally biased region" description="Low complexity" evidence="1">
    <location>
        <begin position="339"/>
        <end position="352"/>
    </location>
</feature>
<dbReference type="Gene3D" id="3.40.50.300">
    <property type="entry name" value="P-loop containing nucleotide triphosphate hydrolases"/>
    <property type="match status" value="1"/>
</dbReference>
<feature type="compositionally biased region" description="Basic residues" evidence="1">
    <location>
        <begin position="416"/>
        <end position="431"/>
    </location>
</feature>
<feature type="region of interest" description="Disordered" evidence="1">
    <location>
        <begin position="407"/>
        <end position="452"/>
    </location>
</feature>
<proteinExistence type="predicted"/>
<reference evidence="3 4" key="1">
    <citation type="submission" date="2019-03" db="EMBL/GenBank/DDBJ databases">
        <authorList>
            <person name="Kox A.R. M."/>
        </authorList>
    </citation>
    <scope>NUCLEOTIDE SEQUENCE [LARGE SCALE GENOMIC DNA]</scope>
    <source>
        <strain evidence="3">MTUNDRAET4 annotated genome</strain>
    </source>
</reference>
<protein>
    <recommendedName>
        <fullName evidence="2">Terminase large subunit-like ATPase domain-containing protein</fullName>
    </recommendedName>
</protein>
<dbReference type="EMBL" id="LR536450">
    <property type="protein sequence ID" value="VFU07002.1"/>
    <property type="molecule type" value="Genomic_DNA"/>
</dbReference>
<accession>A0A4U8YUP1</accession>
<evidence type="ECO:0000313" key="4">
    <source>
        <dbReference type="Proteomes" id="UP000294360"/>
    </source>
</evidence>
<organism evidence="3 4">
    <name type="scientific">Methylocella tundrae</name>
    <dbReference type="NCBI Taxonomy" id="227605"/>
    <lineage>
        <taxon>Bacteria</taxon>
        <taxon>Pseudomonadati</taxon>
        <taxon>Pseudomonadota</taxon>
        <taxon>Alphaproteobacteria</taxon>
        <taxon>Hyphomicrobiales</taxon>
        <taxon>Beijerinckiaceae</taxon>
        <taxon>Methylocella</taxon>
    </lineage>
</organism>
<evidence type="ECO:0000313" key="3">
    <source>
        <dbReference type="EMBL" id="VFU07002.1"/>
    </source>
</evidence>
<dbReference type="InterPro" id="IPR005021">
    <property type="entry name" value="Terminase_largesu-like"/>
</dbReference>
<evidence type="ECO:0000259" key="2">
    <source>
        <dbReference type="Pfam" id="PF03354"/>
    </source>
</evidence>
<dbReference type="Proteomes" id="UP000294360">
    <property type="component" value="Chromosome"/>
</dbReference>
<evidence type="ECO:0000256" key="1">
    <source>
        <dbReference type="SAM" id="MobiDB-lite"/>
    </source>
</evidence>